<dbReference type="PROSITE" id="PS51257">
    <property type="entry name" value="PROKAR_LIPOPROTEIN"/>
    <property type="match status" value="1"/>
</dbReference>
<dbReference type="Proteomes" id="UP000580839">
    <property type="component" value="Unassembled WGS sequence"/>
</dbReference>
<dbReference type="AlphaFoldDB" id="A0A849SNH4"/>
<gene>
    <name evidence="2" type="ORF">HOP12_14510</name>
</gene>
<feature type="chain" id="PRO_5032528890" evidence="1">
    <location>
        <begin position="26"/>
        <end position="171"/>
    </location>
</feature>
<comment type="caution">
    <text evidence="2">The sequence shown here is derived from an EMBL/GenBank/DDBJ whole genome shotgun (WGS) entry which is preliminary data.</text>
</comment>
<proteinExistence type="predicted"/>
<name>A0A849SNH4_UNCEI</name>
<sequence length="171" mass="17536">MKLPVALTLLLAVACIPAGGTLAYAGAHPAEGRSMPDGSMPDPDSECLVCAPDQRRLPDGTCADMWRNATSEYFPIGGVQSTAPLARITMRGIESPRRTRAALRVTDLLHAIMPSRSPVSGHATVFGGSSAGSAASAGSVVTPASPPASGSPAFWQTGRLYLVSPVHGGIE</sequence>
<reference evidence="2 3" key="1">
    <citation type="submission" date="2020-04" db="EMBL/GenBank/DDBJ databases">
        <title>Metagenomic profiling of ammonia- and methane-oxidizing microorganisms in a Dutch drinking water treatment plant.</title>
        <authorList>
            <person name="Poghosyan L."/>
            <person name="Leucker S."/>
        </authorList>
    </citation>
    <scope>NUCLEOTIDE SEQUENCE [LARGE SCALE GENOMIC DNA]</scope>
    <source>
        <strain evidence="2">S-RSF-IL-03</strain>
    </source>
</reference>
<accession>A0A849SNH4</accession>
<evidence type="ECO:0000256" key="1">
    <source>
        <dbReference type="SAM" id="SignalP"/>
    </source>
</evidence>
<feature type="signal peptide" evidence="1">
    <location>
        <begin position="1"/>
        <end position="25"/>
    </location>
</feature>
<organism evidence="2 3">
    <name type="scientific">Eiseniibacteriota bacterium</name>
    <dbReference type="NCBI Taxonomy" id="2212470"/>
    <lineage>
        <taxon>Bacteria</taxon>
        <taxon>Candidatus Eiseniibacteriota</taxon>
    </lineage>
</organism>
<dbReference type="EMBL" id="JABFRW010000190">
    <property type="protein sequence ID" value="NOT35353.1"/>
    <property type="molecule type" value="Genomic_DNA"/>
</dbReference>
<evidence type="ECO:0000313" key="3">
    <source>
        <dbReference type="Proteomes" id="UP000580839"/>
    </source>
</evidence>
<protein>
    <submittedName>
        <fullName evidence="2">Uncharacterized protein</fullName>
    </submittedName>
</protein>
<evidence type="ECO:0000313" key="2">
    <source>
        <dbReference type="EMBL" id="NOT35353.1"/>
    </source>
</evidence>
<keyword evidence="1" id="KW-0732">Signal</keyword>